<proteinExistence type="predicted"/>
<dbReference type="GO" id="GO:0070390">
    <property type="term" value="C:transcription export complex 2"/>
    <property type="evidence" value="ECO:0007669"/>
    <property type="project" value="TreeGrafter"/>
</dbReference>
<keyword evidence="2" id="KW-1185">Reference proteome</keyword>
<evidence type="ECO:0000313" key="2">
    <source>
        <dbReference type="Proteomes" id="UP001217582"/>
    </source>
</evidence>
<dbReference type="GO" id="GO:0003723">
    <property type="term" value="F:RNA binding"/>
    <property type="evidence" value="ECO:0007669"/>
    <property type="project" value="InterPro"/>
</dbReference>
<dbReference type="SMART" id="SM00753">
    <property type="entry name" value="PAM"/>
    <property type="match status" value="1"/>
</dbReference>
<sequence>MHSVAELGRCVSEGAAHQDGRAIARVFSLHSSSVRRVMATVADPAVPVVHALLHASRVPPGWSDVCESYVRCGALLFGPSSRTRKPAESWHLAAEALQASASAFLRLFAALTPGRWAIPVLRALLRDLRWVSKCADDASNAASRESRTSHAHLEECARILNKGFTACIADRHPVLEESKKWGTYAMVGLVFATYFQLRSISLCKNIVRALGAGDLPPLSAFPRAQMVTFRYYMGRLALLDEDYVRAEAELSSALAYTPRHAAKQLERILVYLTPVRVLQAQHPTFLASYPRLEATYGPLIHACQRGDVRAFDAALNETRREQSLVRLGVYLAWEHARDVCITRLIRRVWRQEGSSTRTRLAPIASALQWLDGASDASGAEWLVATQIARGRIKGWSS</sequence>
<reference evidence="1 2" key="1">
    <citation type="submission" date="2023-03" db="EMBL/GenBank/DDBJ databases">
        <title>Mating type loci evolution in Malassezia.</title>
        <authorList>
            <person name="Coelho M.A."/>
        </authorList>
    </citation>
    <scope>NUCLEOTIDE SEQUENCE [LARGE SCALE GENOMIC DNA]</scope>
    <source>
        <strain evidence="1 2">CBS 13387</strain>
    </source>
</reference>
<dbReference type="InterPro" id="IPR045114">
    <property type="entry name" value="Csn12-like"/>
</dbReference>
<evidence type="ECO:0000313" key="1">
    <source>
        <dbReference type="EMBL" id="WFD15507.1"/>
    </source>
</evidence>
<dbReference type="AlphaFoldDB" id="A0AAJ5YYX6"/>
<dbReference type="EMBL" id="CP119918">
    <property type="protein sequence ID" value="WFD15507.1"/>
    <property type="molecule type" value="Genomic_DNA"/>
</dbReference>
<dbReference type="GO" id="GO:0000973">
    <property type="term" value="P:post-transcriptional tethering of RNA polymerase II gene DNA at nuclear periphery"/>
    <property type="evidence" value="ECO:0007669"/>
    <property type="project" value="TreeGrafter"/>
</dbReference>
<protein>
    <submittedName>
        <fullName evidence="1">COP9 signalosome (CSN) subunit</fullName>
    </submittedName>
</protein>
<dbReference type="PANTHER" id="PTHR12732:SF0">
    <property type="entry name" value="PCI DOMAIN-CONTAINING PROTEIN 2"/>
    <property type="match status" value="1"/>
</dbReference>
<dbReference type="PANTHER" id="PTHR12732">
    <property type="entry name" value="UNCHARACTERIZED PROTEASOME COMPONENT REGION PCI-CONTAINING"/>
    <property type="match status" value="1"/>
</dbReference>
<organism evidence="1 2">
    <name type="scientific">Malassezia arunalokei</name>
    <dbReference type="NCBI Taxonomy" id="1514897"/>
    <lineage>
        <taxon>Eukaryota</taxon>
        <taxon>Fungi</taxon>
        <taxon>Dikarya</taxon>
        <taxon>Basidiomycota</taxon>
        <taxon>Ustilaginomycotina</taxon>
        <taxon>Malasseziomycetes</taxon>
        <taxon>Malasseziales</taxon>
        <taxon>Malasseziaceae</taxon>
        <taxon>Malassezia</taxon>
    </lineage>
</organism>
<gene>
    <name evidence="1" type="primary">CSN12</name>
    <name evidence="1" type="ORF">MARU1_001525</name>
</gene>
<dbReference type="GO" id="GO:0006368">
    <property type="term" value="P:transcription elongation by RNA polymerase II"/>
    <property type="evidence" value="ECO:0007669"/>
    <property type="project" value="TreeGrafter"/>
</dbReference>
<dbReference type="Proteomes" id="UP001217582">
    <property type="component" value="Chromosome 3"/>
</dbReference>
<dbReference type="GO" id="GO:0016973">
    <property type="term" value="P:poly(A)+ mRNA export from nucleus"/>
    <property type="evidence" value="ECO:0007669"/>
    <property type="project" value="TreeGrafter"/>
</dbReference>
<dbReference type="GO" id="GO:0003690">
    <property type="term" value="F:double-stranded DNA binding"/>
    <property type="evidence" value="ECO:0007669"/>
    <property type="project" value="InterPro"/>
</dbReference>
<name>A0AAJ5YYX6_9BASI</name>
<accession>A0AAJ5YYX6</accession>